<sequence length="192" mass="21792">MVKPITAATWITVDAPSATRTEAREFCLRIIKDFYKIDYTPAWHTDLDSLLDTSPQGWFSKERRGAFLLVRDEEQRIVAAGGLYGLQNKPATATRLQDRYRDAVNVCQIVRVYLEPHWRRKGMGGAIVSALEGTARDLCYVTSYLHADAQTPETLGFWRSQGYSEFGRFSYPSAKGTDTSVDFDKLLLNHMD</sequence>
<organism evidence="4">
    <name type="scientific">Agrobacterium albertimagni</name>
    <dbReference type="NCBI Taxonomy" id="147266"/>
    <lineage>
        <taxon>Bacteria</taxon>
        <taxon>Pseudomonadati</taxon>
        <taxon>Pseudomonadota</taxon>
        <taxon>Alphaproteobacteria</taxon>
        <taxon>Hyphomicrobiales</taxon>
        <taxon>Rhizobiaceae</taxon>
        <taxon>Rhizobium/Agrobacterium group</taxon>
        <taxon>Agrobacterium</taxon>
    </lineage>
</organism>
<comment type="caution">
    <text evidence="4">The sequence shown here is derived from an EMBL/GenBank/DDBJ whole genome shotgun (WGS) entry which is preliminary data.</text>
</comment>
<dbReference type="PROSITE" id="PS51186">
    <property type="entry name" value="GNAT"/>
    <property type="match status" value="1"/>
</dbReference>
<gene>
    <name evidence="4" type="ORF">ENP70_01400</name>
</gene>
<accession>A0A7C1P692</accession>
<protein>
    <submittedName>
        <fullName evidence="4">GNAT family N-acetyltransferase</fullName>
    </submittedName>
</protein>
<dbReference type="InterPro" id="IPR050832">
    <property type="entry name" value="Bact_Acetyltransf"/>
</dbReference>
<reference evidence="4" key="1">
    <citation type="journal article" date="2020" name="mSystems">
        <title>Genome- and Community-Level Interaction Insights into Carbon Utilization and Element Cycling Functions of Hydrothermarchaeota in Hydrothermal Sediment.</title>
        <authorList>
            <person name="Zhou Z."/>
            <person name="Liu Y."/>
            <person name="Xu W."/>
            <person name="Pan J."/>
            <person name="Luo Z.H."/>
            <person name="Li M."/>
        </authorList>
    </citation>
    <scope>NUCLEOTIDE SEQUENCE [LARGE SCALE GENOMIC DNA]</scope>
    <source>
        <strain evidence="4">SpSt-243</strain>
    </source>
</reference>
<dbReference type="PANTHER" id="PTHR43877">
    <property type="entry name" value="AMINOALKYLPHOSPHONATE N-ACETYLTRANSFERASE-RELATED-RELATED"/>
    <property type="match status" value="1"/>
</dbReference>
<dbReference type="GO" id="GO:0016747">
    <property type="term" value="F:acyltransferase activity, transferring groups other than amino-acyl groups"/>
    <property type="evidence" value="ECO:0007669"/>
    <property type="project" value="InterPro"/>
</dbReference>
<dbReference type="CDD" id="cd04301">
    <property type="entry name" value="NAT_SF"/>
    <property type="match status" value="1"/>
</dbReference>
<feature type="domain" description="N-acetyltransferase" evidence="3">
    <location>
        <begin position="18"/>
        <end position="188"/>
    </location>
</feature>
<dbReference type="InterPro" id="IPR000182">
    <property type="entry name" value="GNAT_dom"/>
</dbReference>
<keyword evidence="1 4" id="KW-0808">Transferase</keyword>
<dbReference type="SUPFAM" id="SSF55729">
    <property type="entry name" value="Acyl-CoA N-acyltransferases (Nat)"/>
    <property type="match status" value="1"/>
</dbReference>
<name>A0A7C1P692_9HYPH</name>
<dbReference type="Gene3D" id="3.40.630.30">
    <property type="match status" value="1"/>
</dbReference>
<evidence type="ECO:0000313" key="4">
    <source>
        <dbReference type="EMBL" id="HEB42372.1"/>
    </source>
</evidence>
<keyword evidence="2" id="KW-0012">Acyltransferase</keyword>
<dbReference type="PANTHER" id="PTHR43877:SF2">
    <property type="entry name" value="AMINOALKYLPHOSPHONATE N-ACETYLTRANSFERASE-RELATED"/>
    <property type="match status" value="1"/>
</dbReference>
<proteinExistence type="predicted"/>
<dbReference type="AlphaFoldDB" id="A0A7C1P692"/>
<evidence type="ECO:0000256" key="2">
    <source>
        <dbReference type="ARBA" id="ARBA00023315"/>
    </source>
</evidence>
<dbReference type="InterPro" id="IPR016181">
    <property type="entry name" value="Acyl_CoA_acyltransferase"/>
</dbReference>
<dbReference type="Pfam" id="PF00583">
    <property type="entry name" value="Acetyltransf_1"/>
    <property type="match status" value="1"/>
</dbReference>
<evidence type="ECO:0000256" key="1">
    <source>
        <dbReference type="ARBA" id="ARBA00022679"/>
    </source>
</evidence>
<evidence type="ECO:0000259" key="3">
    <source>
        <dbReference type="PROSITE" id="PS51186"/>
    </source>
</evidence>
<dbReference type="EMBL" id="DSKI01000082">
    <property type="protein sequence ID" value="HEB42372.1"/>
    <property type="molecule type" value="Genomic_DNA"/>
</dbReference>